<proteinExistence type="predicted"/>
<feature type="transmembrane region" description="Helical" evidence="3">
    <location>
        <begin position="141"/>
        <end position="168"/>
    </location>
</feature>
<sequence>ASRSFTHFVKRSSALIWWSAGLSVRRELFTDTILIFGMHVLTVEGIYSDLLNDTCVNRNLECLLIRLMGNDRICNGKKLFAPLPLPHDLWEPTNVAEAIACWGLGYLVITNANRDNLAVNDHFAKTIWKLKELKRNMLIEALFLIVTETMAVWGKLVSWVWMILLIVLRRLKSFKVRSFDVIMMTKDYVAAGTLIKTSIMFSCGKNLMKLGNKILCISACANMQVAVQKFWKQNIDQALYIEKKRAHAAPLD</sequence>
<dbReference type="Proteomes" id="UP000236630">
    <property type="component" value="Unassembled WGS sequence"/>
</dbReference>
<keyword evidence="3" id="KW-1133">Transmembrane helix</keyword>
<dbReference type="EMBL" id="BDQV01000203">
    <property type="protein sequence ID" value="GAY59113.1"/>
    <property type="molecule type" value="Genomic_DNA"/>
</dbReference>
<keyword evidence="2" id="KW-0479">Metal-binding</keyword>
<reference evidence="4 5" key="1">
    <citation type="journal article" date="2017" name="Front. Genet.">
        <title>Draft sequencing of the heterozygous diploid genome of Satsuma (Citrus unshiu Marc.) using a hybrid assembly approach.</title>
        <authorList>
            <person name="Shimizu T."/>
            <person name="Tanizawa Y."/>
            <person name="Mochizuki T."/>
            <person name="Nagasaki H."/>
            <person name="Yoshioka T."/>
            <person name="Toyoda A."/>
            <person name="Fujiyama A."/>
            <person name="Kaminuma E."/>
            <person name="Nakamura Y."/>
        </authorList>
    </citation>
    <scope>NUCLEOTIDE SEQUENCE [LARGE SCALE GENOMIC DNA]</scope>
    <source>
        <strain evidence="5">cv. Miyagawa wase</strain>
    </source>
</reference>
<comment type="cofactor">
    <cofactor evidence="1">
        <name>[4Fe-4S] cluster</name>
        <dbReference type="ChEBI" id="CHEBI:49883"/>
    </cofactor>
</comment>
<dbReference type="GO" id="GO:0051539">
    <property type="term" value="F:4 iron, 4 sulfur cluster binding"/>
    <property type="evidence" value="ECO:0007669"/>
    <property type="project" value="UniProtKB-KW"/>
</dbReference>
<evidence type="ECO:0000256" key="1">
    <source>
        <dbReference type="ARBA" id="ARBA00001966"/>
    </source>
</evidence>
<evidence type="ECO:0000256" key="3">
    <source>
        <dbReference type="SAM" id="Phobius"/>
    </source>
</evidence>
<evidence type="ECO:0000256" key="2">
    <source>
        <dbReference type="ARBA" id="ARBA00022485"/>
    </source>
</evidence>
<keyword evidence="3" id="KW-0812">Transmembrane</keyword>
<dbReference type="GO" id="GO:0016992">
    <property type="term" value="F:lipoate synthase activity"/>
    <property type="evidence" value="ECO:0007669"/>
    <property type="project" value="InterPro"/>
</dbReference>
<dbReference type="PANTHER" id="PTHR10949:SF0">
    <property type="entry name" value="LIPOYL SYNTHASE, MITOCHONDRIAL"/>
    <property type="match status" value="1"/>
</dbReference>
<protein>
    <submittedName>
        <fullName evidence="4">Uncharacterized protein</fullName>
    </submittedName>
</protein>
<gene>
    <name evidence="4" type="ORF">CUMW_192080</name>
</gene>
<dbReference type="STRING" id="55188.A0A2H5Q3J2"/>
<dbReference type="AlphaFoldDB" id="A0A2H5Q3J2"/>
<organism evidence="4 5">
    <name type="scientific">Citrus unshiu</name>
    <name type="common">Satsuma mandarin</name>
    <name type="synonym">Citrus nobilis var. unshiu</name>
    <dbReference type="NCBI Taxonomy" id="55188"/>
    <lineage>
        <taxon>Eukaryota</taxon>
        <taxon>Viridiplantae</taxon>
        <taxon>Streptophyta</taxon>
        <taxon>Embryophyta</taxon>
        <taxon>Tracheophyta</taxon>
        <taxon>Spermatophyta</taxon>
        <taxon>Magnoliopsida</taxon>
        <taxon>eudicotyledons</taxon>
        <taxon>Gunneridae</taxon>
        <taxon>Pentapetalae</taxon>
        <taxon>rosids</taxon>
        <taxon>malvids</taxon>
        <taxon>Sapindales</taxon>
        <taxon>Rutaceae</taxon>
        <taxon>Aurantioideae</taxon>
        <taxon>Citrus</taxon>
    </lineage>
</organism>
<keyword evidence="2" id="KW-0004">4Fe-4S</keyword>
<keyword evidence="2" id="KW-0408">Iron</keyword>
<accession>A0A2H5Q3J2</accession>
<comment type="caution">
    <text evidence="4">The sequence shown here is derived from an EMBL/GenBank/DDBJ whole genome shotgun (WGS) entry which is preliminary data.</text>
</comment>
<keyword evidence="3" id="KW-0472">Membrane</keyword>
<feature type="non-terminal residue" evidence="4">
    <location>
        <position position="1"/>
    </location>
</feature>
<dbReference type="GO" id="GO:0005739">
    <property type="term" value="C:mitochondrion"/>
    <property type="evidence" value="ECO:0007669"/>
    <property type="project" value="TreeGrafter"/>
</dbReference>
<dbReference type="PANTHER" id="PTHR10949">
    <property type="entry name" value="LIPOYL SYNTHASE"/>
    <property type="match status" value="1"/>
</dbReference>
<keyword evidence="2" id="KW-0411">Iron-sulfur</keyword>
<keyword evidence="5" id="KW-1185">Reference proteome</keyword>
<evidence type="ECO:0000313" key="4">
    <source>
        <dbReference type="EMBL" id="GAY59113.1"/>
    </source>
</evidence>
<name>A0A2H5Q3J2_CITUN</name>
<dbReference type="InterPro" id="IPR003698">
    <property type="entry name" value="Lipoyl_synth"/>
</dbReference>
<evidence type="ECO:0000313" key="5">
    <source>
        <dbReference type="Proteomes" id="UP000236630"/>
    </source>
</evidence>